<comment type="caution">
    <text evidence="4">The sequence shown here is derived from an EMBL/GenBank/DDBJ whole genome shotgun (WGS) entry which is preliminary data.</text>
</comment>
<dbReference type="Proteomes" id="UP000295626">
    <property type="component" value="Unassembled WGS sequence"/>
</dbReference>
<name>A0ABY2DI04_9ACTN</name>
<keyword evidence="5" id="KW-1185">Reference proteome</keyword>
<dbReference type="PANTHER" id="PTHR42760">
    <property type="entry name" value="SHORT-CHAIN DEHYDROGENASES/REDUCTASES FAMILY MEMBER"/>
    <property type="match status" value="1"/>
</dbReference>
<evidence type="ECO:0000313" key="4">
    <source>
        <dbReference type="EMBL" id="TDB97989.1"/>
    </source>
</evidence>
<dbReference type="InterPro" id="IPR002347">
    <property type="entry name" value="SDR_fam"/>
</dbReference>
<dbReference type="PRINTS" id="PR00080">
    <property type="entry name" value="SDRFAMILY"/>
</dbReference>
<gene>
    <name evidence="4" type="ORF">E1091_08040</name>
</gene>
<dbReference type="Pfam" id="PF00106">
    <property type="entry name" value="adh_short"/>
    <property type="match status" value="1"/>
</dbReference>
<dbReference type="PANTHER" id="PTHR42760:SF133">
    <property type="entry name" value="3-OXOACYL-[ACYL-CARRIER-PROTEIN] REDUCTASE"/>
    <property type="match status" value="1"/>
</dbReference>
<dbReference type="Pfam" id="PF13561">
    <property type="entry name" value="adh_short_C2"/>
    <property type="match status" value="1"/>
</dbReference>
<dbReference type="SUPFAM" id="SSF51735">
    <property type="entry name" value="NAD(P)-binding Rossmann-fold domains"/>
    <property type="match status" value="1"/>
</dbReference>
<comment type="similarity">
    <text evidence="1 3">Belongs to the short-chain dehydrogenases/reductases (SDR) family.</text>
</comment>
<organism evidence="4 5">
    <name type="scientific">Micromonospora fluostatini</name>
    <dbReference type="NCBI Taxonomy" id="1629071"/>
    <lineage>
        <taxon>Bacteria</taxon>
        <taxon>Bacillati</taxon>
        <taxon>Actinomycetota</taxon>
        <taxon>Actinomycetes</taxon>
        <taxon>Micromonosporales</taxon>
        <taxon>Micromonosporaceae</taxon>
        <taxon>Micromonospora</taxon>
    </lineage>
</organism>
<evidence type="ECO:0000256" key="1">
    <source>
        <dbReference type="ARBA" id="ARBA00006484"/>
    </source>
</evidence>
<dbReference type="Gene3D" id="3.40.50.720">
    <property type="entry name" value="NAD(P)-binding Rossmann-like Domain"/>
    <property type="match status" value="1"/>
</dbReference>
<evidence type="ECO:0000256" key="3">
    <source>
        <dbReference type="RuleBase" id="RU000363"/>
    </source>
</evidence>
<sequence length="267" mass="27996">MHIDLTGEVAVVTGVLGRLGPVWARALLDAGARVVGLDLAETASRRLEEALAGGDRERFTLVGADITDRGALDRALRRCVSVAGPPTILVNNAGIDQPPSADGQSRLFGDLPDAPSAEVLEVNALGTLRVCQVFGSHMASRGRGSIVNIGSLYGGLAPDPRLYAHLPMDPPFLKPPAYGMSKAGVAALSRYLAALWGPHGVRVNTLSPGGVLGEQDEVFRERFSARTPLGRMALRGDLTGPLLFLASGMSAYVTGTELLVDGGFSCW</sequence>
<accession>A0ABY2DI04</accession>
<dbReference type="EMBL" id="SMKE01000214">
    <property type="protein sequence ID" value="TDB97989.1"/>
    <property type="molecule type" value="Genomic_DNA"/>
</dbReference>
<dbReference type="InterPro" id="IPR036291">
    <property type="entry name" value="NAD(P)-bd_dom_sf"/>
</dbReference>
<protein>
    <submittedName>
        <fullName evidence="4">SDR family oxidoreductase</fullName>
    </submittedName>
</protein>
<proteinExistence type="inferred from homology"/>
<evidence type="ECO:0000313" key="5">
    <source>
        <dbReference type="Proteomes" id="UP000295626"/>
    </source>
</evidence>
<evidence type="ECO:0000256" key="2">
    <source>
        <dbReference type="ARBA" id="ARBA00023002"/>
    </source>
</evidence>
<keyword evidence="2" id="KW-0560">Oxidoreductase</keyword>
<dbReference type="PRINTS" id="PR00081">
    <property type="entry name" value="GDHRDH"/>
</dbReference>
<reference evidence="4 5" key="1">
    <citation type="submission" date="2019-02" db="EMBL/GenBank/DDBJ databases">
        <title>Draft genome sequences of novel Actinobacteria.</title>
        <authorList>
            <person name="Sahin N."/>
            <person name="Ay H."/>
            <person name="Saygin H."/>
        </authorList>
    </citation>
    <scope>NUCLEOTIDE SEQUENCE [LARGE SCALE GENOMIC DNA]</scope>
    <source>
        <strain evidence="4 5">JCM 30529</strain>
    </source>
</reference>